<reference evidence="3 4" key="1">
    <citation type="submission" date="2018-07" db="EMBL/GenBank/DDBJ databases">
        <title>Anaerosacharophilus polymeroproducens gen. nov. sp. nov., an anaerobic bacterium isolated from salt field.</title>
        <authorList>
            <person name="Kim W."/>
            <person name="Yang S.-H."/>
            <person name="Oh J."/>
            <person name="Lee J.-H."/>
            <person name="Kwon K.K."/>
        </authorList>
    </citation>
    <scope>NUCLEOTIDE SEQUENCE [LARGE SCALE GENOMIC DNA]</scope>
    <source>
        <strain evidence="3 4">MCWD5</strain>
    </source>
</reference>
<keyword evidence="1" id="KW-0175">Coiled coil</keyword>
<keyword evidence="4" id="KW-1185">Reference proteome</keyword>
<dbReference type="InterPro" id="IPR019277">
    <property type="entry name" value="DUF2304"/>
</dbReference>
<gene>
    <name evidence="3" type="ORF">DWV06_16270</name>
</gene>
<evidence type="ECO:0000313" key="3">
    <source>
        <dbReference type="EMBL" id="RDU22294.1"/>
    </source>
</evidence>
<name>A0A371ARV9_9FIRM</name>
<protein>
    <submittedName>
        <fullName evidence="3">DUF2304 domain-containing protein</fullName>
    </submittedName>
</protein>
<dbReference type="AlphaFoldDB" id="A0A371ARV9"/>
<evidence type="ECO:0000256" key="1">
    <source>
        <dbReference type="SAM" id="Coils"/>
    </source>
</evidence>
<feature type="transmembrane region" description="Helical" evidence="2">
    <location>
        <begin position="6"/>
        <end position="22"/>
    </location>
</feature>
<dbReference type="OrthoDB" id="2237501at2"/>
<keyword evidence="2" id="KW-0812">Transmembrane</keyword>
<keyword evidence="2" id="KW-0472">Membrane</keyword>
<accession>A0A371ARV9</accession>
<feature type="coiled-coil region" evidence="1">
    <location>
        <begin position="89"/>
        <end position="116"/>
    </location>
</feature>
<feature type="transmembrane region" description="Helical" evidence="2">
    <location>
        <begin position="60"/>
        <end position="80"/>
    </location>
</feature>
<dbReference type="EMBL" id="QRCT01000050">
    <property type="protein sequence ID" value="RDU22294.1"/>
    <property type="molecule type" value="Genomic_DNA"/>
</dbReference>
<sequence length="128" mass="14705">MTILFRVVLIFVSFCTSFFILRKIRQAKMQIEDSIFWIIFAGAVLLISIFPKIADYCASVLGIYSTVNFIFLFMIFVLLIRNFYVTIKLSQLDGEIKELTQEIAVAQTMNKTSEQSVVGKEEIEGEEQ</sequence>
<comment type="caution">
    <text evidence="3">The sequence shown here is derived from an EMBL/GenBank/DDBJ whole genome shotgun (WGS) entry which is preliminary data.</text>
</comment>
<keyword evidence="2" id="KW-1133">Transmembrane helix</keyword>
<feature type="transmembrane region" description="Helical" evidence="2">
    <location>
        <begin position="34"/>
        <end position="54"/>
    </location>
</feature>
<dbReference type="Proteomes" id="UP000255036">
    <property type="component" value="Unassembled WGS sequence"/>
</dbReference>
<proteinExistence type="predicted"/>
<evidence type="ECO:0000313" key="4">
    <source>
        <dbReference type="Proteomes" id="UP000255036"/>
    </source>
</evidence>
<dbReference type="Pfam" id="PF10066">
    <property type="entry name" value="DUF2304"/>
    <property type="match status" value="1"/>
</dbReference>
<evidence type="ECO:0000256" key="2">
    <source>
        <dbReference type="SAM" id="Phobius"/>
    </source>
</evidence>
<organism evidence="3 4">
    <name type="scientific">Anaerosacchariphilus polymeriproducens</name>
    <dbReference type="NCBI Taxonomy" id="1812858"/>
    <lineage>
        <taxon>Bacteria</taxon>
        <taxon>Bacillati</taxon>
        <taxon>Bacillota</taxon>
        <taxon>Clostridia</taxon>
        <taxon>Lachnospirales</taxon>
        <taxon>Lachnospiraceae</taxon>
        <taxon>Anaerosacchariphilus</taxon>
    </lineage>
</organism>